<feature type="signal peptide" evidence="2">
    <location>
        <begin position="1"/>
        <end position="25"/>
    </location>
</feature>
<feature type="chain" id="PRO_5019810071" description="Secreted protein" evidence="2">
    <location>
        <begin position="26"/>
        <end position="131"/>
    </location>
</feature>
<keyword evidence="2" id="KW-0732">Signal</keyword>
<gene>
    <name evidence="3" type="ORF">LAUMK136_05560</name>
</gene>
<protein>
    <recommendedName>
        <fullName evidence="5">Secreted protein</fullName>
    </recommendedName>
</protein>
<evidence type="ECO:0000256" key="1">
    <source>
        <dbReference type="SAM" id="MobiDB-lite"/>
    </source>
</evidence>
<accession>A0A498QIG7</accession>
<name>A0A498QIG7_9MYCO</name>
<evidence type="ECO:0000313" key="3">
    <source>
        <dbReference type="EMBL" id="VBA44302.1"/>
    </source>
</evidence>
<evidence type="ECO:0000256" key="2">
    <source>
        <dbReference type="SAM" id="SignalP"/>
    </source>
</evidence>
<feature type="region of interest" description="Disordered" evidence="1">
    <location>
        <begin position="30"/>
        <end position="49"/>
    </location>
</feature>
<reference evidence="3 4" key="1">
    <citation type="submission" date="2018-09" db="EMBL/GenBank/DDBJ databases">
        <authorList>
            <person name="Tagini F."/>
        </authorList>
    </citation>
    <scope>NUCLEOTIDE SEQUENCE [LARGE SCALE GENOMIC DNA]</scope>
    <source>
        <strain evidence="3 4">MK136</strain>
    </source>
</reference>
<organism evidence="3 4">
    <name type="scientific">Mycobacterium attenuatum</name>
    <dbReference type="NCBI Taxonomy" id="2341086"/>
    <lineage>
        <taxon>Bacteria</taxon>
        <taxon>Bacillati</taxon>
        <taxon>Actinomycetota</taxon>
        <taxon>Actinomycetes</taxon>
        <taxon>Mycobacteriales</taxon>
        <taxon>Mycobacteriaceae</taxon>
        <taxon>Mycobacterium</taxon>
    </lineage>
</organism>
<dbReference type="AlphaFoldDB" id="A0A498QIG7"/>
<sequence>MHSNAYGKVLFAITLTAAAVLVALAAEPMPKPPSGQCHQYRSGGESDGEEHLAVGVGVHRQPHRLAQRHAVGGLEGHVDGDPLGEVDFDRYPQRQVSGRQLDLAHVGDRHARGSIDLQLDPDRYGEAIVQR</sequence>
<dbReference type="EMBL" id="UPHP01000148">
    <property type="protein sequence ID" value="VBA44302.1"/>
    <property type="molecule type" value="Genomic_DNA"/>
</dbReference>
<dbReference type="Proteomes" id="UP000273307">
    <property type="component" value="Unassembled WGS sequence"/>
</dbReference>
<keyword evidence="4" id="KW-1185">Reference proteome</keyword>
<proteinExistence type="predicted"/>
<evidence type="ECO:0000313" key="4">
    <source>
        <dbReference type="Proteomes" id="UP000273307"/>
    </source>
</evidence>
<evidence type="ECO:0008006" key="5">
    <source>
        <dbReference type="Google" id="ProtNLM"/>
    </source>
</evidence>